<dbReference type="EMBL" id="JAZGQK010000021">
    <property type="protein sequence ID" value="MEE6261452.1"/>
    <property type="molecule type" value="Genomic_DNA"/>
</dbReference>
<dbReference type="InterPro" id="IPR018727">
    <property type="entry name" value="DUF2267"/>
</dbReference>
<protein>
    <submittedName>
        <fullName evidence="1">DUF2267 domain-containing protein</fullName>
    </submittedName>
</protein>
<evidence type="ECO:0000313" key="2">
    <source>
        <dbReference type="Proteomes" id="UP001332243"/>
    </source>
</evidence>
<evidence type="ECO:0000313" key="1">
    <source>
        <dbReference type="EMBL" id="MEE6261452.1"/>
    </source>
</evidence>
<dbReference type="InterPro" id="IPR038282">
    <property type="entry name" value="DUF2267_sf"/>
</dbReference>
<gene>
    <name evidence="1" type="ORF">V1633_23495</name>
</gene>
<reference evidence="1 2" key="1">
    <citation type="submission" date="2024-01" db="EMBL/GenBank/DDBJ databases">
        <title>Genome insights into Plantactinospora sonchi sp. nov.</title>
        <authorList>
            <person name="Wang L."/>
        </authorList>
    </citation>
    <scope>NUCLEOTIDE SEQUENCE [LARGE SCALE GENOMIC DNA]</scope>
    <source>
        <strain evidence="1 2">NEAU-QY2</strain>
    </source>
</reference>
<dbReference type="Proteomes" id="UP001332243">
    <property type="component" value="Unassembled WGS sequence"/>
</dbReference>
<dbReference type="RefSeq" id="WP_331216541.1">
    <property type="nucleotide sequence ID" value="NZ_JAZGQK010000021.1"/>
</dbReference>
<name>A0ABU7RY77_9ACTN</name>
<sequence>MIYEDFVAAVAERAGLSVNQATALSYATLETLADRISGGEADDLAALLPDRLAEHLRKPASRELPDPFGLGEFVQRVADRADVDTPVASTGIQAVFSAMREAVKLREFEDMVAQLPKDFSEVLAPAGSSTGGRRWGH</sequence>
<dbReference type="Gene3D" id="1.10.490.110">
    <property type="entry name" value="Uncharacterized conserved protein DUF2267"/>
    <property type="match status" value="1"/>
</dbReference>
<comment type="caution">
    <text evidence="1">The sequence shown here is derived from an EMBL/GenBank/DDBJ whole genome shotgun (WGS) entry which is preliminary data.</text>
</comment>
<dbReference type="Pfam" id="PF10025">
    <property type="entry name" value="DUF2267"/>
    <property type="match status" value="1"/>
</dbReference>
<organism evidence="1 2">
    <name type="scientific">Plantactinospora sonchi</name>
    <dbReference type="NCBI Taxonomy" id="1544735"/>
    <lineage>
        <taxon>Bacteria</taxon>
        <taxon>Bacillati</taxon>
        <taxon>Actinomycetota</taxon>
        <taxon>Actinomycetes</taxon>
        <taxon>Micromonosporales</taxon>
        <taxon>Micromonosporaceae</taxon>
        <taxon>Plantactinospora</taxon>
    </lineage>
</organism>
<keyword evidence="2" id="KW-1185">Reference proteome</keyword>
<proteinExistence type="predicted"/>
<accession>A0ABU7RY77</accession>